<comment type="caution">
    <text evidence="3">The sequence shown here is derived from an EMBL/GenBank/DDBJ whole genome shotgun (WGS) entry which is preliminary data.</text>
</comment>
<dbReference type="OrthoDB" id="9966772at2"/>
<feature type="region of interest" description="Disordered" evidence="1">
    <location>
        <begin position="37"/>
        <end position="59"/>
    </location>
</feature>
<keyword evidence="2" id="KW-0812">Transmembrane</keyword>
<keyword evidence="2" id="KW-1133">Transmembrane helix</keyword>
<keyword evidence="2" id="KW-0472">Membrane</keyword>
<keyword evidence="4" id="KW-1185">Reference proteome</keyword>
<feature type="transmembrane region" description="Helical" evidence="2">
    <location>
        <begin position="6"/>
        <end position="28"/>
    </location>
</feature>
<evidence type="ECO:0000256" key="2">
    <source>
        <dbReference type="SAM" id="Phobius"/>
    </source>
</evidence>
<dbReference type="EMBL" id="RSEC01000006">
    <property type="protein sequence ID" value="RSD26342.1"/>
    <property type="molecule type" value="Genomic_DNA"/>
</dbReference>
<sequence>MSDLAELLPGIAACITSVGGIVVSLYAIKRGSKRERERAAEKAIDKVTGGSEDEDQDDDQRAAIAAVVEEILKRQPKDGEP</sequence>
<accession>A0A3R9FH67</accession>
<proteinExistence type="predicted"/>
<gene>
    <name evidence="3" type="ORF">EIY87_00315</name>
</gene>
<evidence type="ECO:0000256" key="1">
    <source>
        <dbReference type="SAM" id="MobiDB-lite"/>
    </source>
</evidence>
<dbReference type="AlphaFoldDB" id="A0A3R9FH67"/>
<evidence type="ECO:0000313" key="3">
    <source>
        <dbReference type="EMBL" id="RSD26342.1"/>
    </source>
</evidence>
<dbReference type="Proteomes" id="UP000267081">
    <property type="component" value="Unassembled WGS sequence"/>
</dbReference>
<evidence type="ECO:0000313" key="4">
    <source>
        <dbReference type="Proteomes" id="UP000267081"/>
    </source>
</evidence>
<organism evidence="3 4">
    <name type="scientific">Amycolatopsis eburnea</name>
    <dbReference type="NCBI Taxonomy" id="2267691"/>
    <lineage>
        <taxon>Bacteria</taxon>
        <taxon>Bacillati</taxon>
        <taxon>Actinomycetota</taxon>
        <taxon>Actinomycetes</taxon>
        <taxon>Pseudonocardiales</taxon>
        <taxon>Pseudonocardiaceae</taxon>
        <taxon>Amycolatopsis</taxon>
    </lineage>
</organism>
<name>A0A3R9FH67_9PSEU</name>
<reference evidence="3 4" key="1">
    <citation type="submission" date="2018-12" db="EMBL/GenBank/DDBJ databases">
        <title>Amycolatopsis eburnea sp. nov. actinomycete associate with arbuscular mycorrhiza fungal spore.</title>
        <authorList>
            <person name="Lumyong S."/>
            <person name="Chaiya L."/>
        </authorList>
    </citation>
    <scope>NUCLEOTIDE SEQUENCE [LARGE SCALE GENOMIC DNA]</scope>
    <source>
        <strain evidence="3 4">GLM-1</strain>
    </source>
</reference>
<protein>
    <submittedName>
        <fullName evidence="3">Uncharacterized protein</fullName>
    </submittedName>
</protein>
<dbReference type="RefSeq" id="WP_125305599.1">
    <property type="nucleotide sequence ID" value="NZ_RSEC01000006.1"/>
</dbReference>